<dbReference type="EMBL" id="JACCAE010000001">
    <property type="protein sequence ID" value="NYF98581.1"/>
    <property type="molecule type" value="Genomic_DNA"/>
</dbReference>
<protein>
    <recommendedName>
        <fullName evidence="3">Universal stress protein</fullName>
    </recommendedName>
</protein>
<evidence type="ECO:0008006" key="3">
    <source>
        <dbReference type="Google" id="ProtNLM"/>
    </source>
</evidence>
<accession>A0A852VYK5</accession>
<gene>
    <name evidence="1" type="ORF">BJY20_001973</name>
</gene>
<evidence type="ECO:0000313" key="2">
    <source>
        <dbReference type="Proteomes" id="UP000554054"/>
    </source>
</evidence>
<dbReference type="Gene3D" id="3.40.50.620">
    <property type="entry name" value="HUPs"/>
    <property type="match status" value="1"/>
</dbReference>
<keyword evidence="2" id="KW-1185">Reference proteome</keyword>
<organism evidence="1 2">
    <name type="scientific">Janibacter cremeus</name>
    <dbReference type="NCBI Taxonomy" id="1285192"/>
    <lineage>
        <taxon>Bacteria</taxon>
        <taxon>Bacillati</taxon>
        <taxon>Actinomycetota</taxon>
        <taxon>Actinomycetes</taxon>
        <taxon>Micrococcales</taxon>
        <taxon>Intrasporangiaceae</taxon>
        <taxon>Janibacter</taxon>
    </lineage>
</organism>
<comment type="caution">
    <text evidence="1">The sequence shown here is derived from an EMBL/GenBank/DDBJ whole genome shotgun (WGS) entry which is preliminary data.</text>
</comment>
<sequence length="155" mass="16757">MVWPEQVVLGIIGRRPDEVSLVWATGLASRWGSQLHVVAGYHPPIGMFPHIVTEREKRAAHQRARRHVATRTQQAVGGLAAPIEVRQTVVTHNQLDHTIATQASRAGLLLFSIAPTGVLVRRHRARAQRIAAFVGCPASLGPGQAVELPAGYAAH</sequence>
<dbReference type="AlphaFoldDB" id="A0A852VYK5"/>
<reference evidence="1 2" key="1">
    <citation type="submission" date="2020-07" db="EMBL/GenBank/DDBJ databases">
        <title>Sequencing the genomes of 1000 actinobacteria strains.</title>
        <authorList>
            <person name="Klenk H.-P."/>
        </authorList>
    </citation>
    <scope>NUCLEOTIDE SEQUENCE [LARGE SCALE GENOMIC DNA]</scope>
    <source>
        <strain evidence="1 2">DSM 26154</strain>
    </source>
</reference>
<proteinExistence type="predicted"/>
<dbReference type="InterPro" id="IPR014729">
    <property type="entry name" value="Rossmann-like_a/b/a_fold"/>
</dbReference>
<name>A0A852VYK5_9MICO</name>
<dbReference type="RefSeq" id="WP_185991374.1">
    <property type="nucleotide sequence ID" value="NZ_JACCAE010000001.1"/>
</dbReference>
<evidence type="ECO:0000313" key="1">
    <source>
        <dbReference type="EMBL" id="NYF98581.1"/>
    </source>
</evidence>
<dbReference type="Proteomes" id="UP000554054">
    <property type="component" value="Unassembled WGS sequence"/>
</dbReference>
<dbReference type="SUPFAM" id="SSF52402">
    <property type="entry name" value="Adenine nucleotide alpha hydrolases-like"/>
    <property type="match status" value="1"/>
</dbReference>